<evidence type="ECO:0000313" key="2">
    <source>
        <dbReference type="Proteomes" id="UP000245293"/>
    </source>
</evidence>
<dbReference type="EMBL" id="QETF01000010">
    <property type="protein sequence ID" value="PWG16737.1"/>
    <property type="molecule type" value="Genomic_DNA"/>
</dbReference>
<evidence type="ECO:0000313" key="1">
    <source>
        <dbReference type="EMBL" id="PWG16737.1"/>
    </source>
</evidence>
<protein>
    <recommendedName>
        <fullName evidence="3">Phage protein</fullName>
    </recommendedName>
</protein>
<dbReference type="AlphaFoldDB" id="A0A2V1P5U8"/>
<accession>A0A2V1P5U8</accession>
<evidence type="ECO:0008006" key="3">
    <source>
        <dbReference type="Google" id="ProtNLM"/>
    </source>
</evidence>
<dbReference type="RefSeq" id="WP_109388980.1">
    <property type="nucleotide sequence ID" value="NZ_QETF01000010.1"/>
</dbReference>
<organism evidence="1 2">
    <name type="scientific">Salibaculum griseiflavum</name>
    <dbReference type="NCBI Taxonomy" id="1914409"/>
    <lineage>
        <taxon>Bacteria</taxon>
        <taxon>Pseudomonadati</taxon>
        <taxon>Pseudomonadota</taxon>
        <taxon>Alphaproteobacteria</taxon>
        <taxon>Rhodobacterales</taxon>
        <taxon>Roseobacteraceae</taxon>
        <taxon>Salibaculum</taxon>
    </lineage>
</organism>
<sequence length="69" mass="8277">MNKIREKIKNNFDALEDAVKAQSHLEEDGIIEVLMLIEACSKYWRVLDDEHRDFLNAVRFAVEEQKRWE</sequence>
<gene>
    <name evidence="1" type="ORF">DFK10_10500</name>
</gene>
<proteinExistence type="predicted"/>
<dbReference type="OrthoDB" id="7870642at2"/>
<keyword evidence="2" id="KW-1185">Reference proteome</keyword>
<dbReference type="Proteomes" id="UP000245293">
    <property type="component" value="Unassembled WGS sequence"/>
</dbReference>
<reference evidence="2" key="1">
    <citation type="submission" date="2018-05" db="EMBL/GenBank/DDBJ databases">
        <authorList>
            <person name="Du Z."/>
            <person name="Wang X."/>
        </authorList>
    </citation>
    <scope>NUCLEOTIDE SEQUENCE [LARGE SCALE GENOMIC DNA]</scope>
    <source>
        <strain evidence="2">WDS4C29</strain>
    </source>
</reference>
<name>A0A2V1P5U8_9RHOB</name>
<comment type="caution">
    <text evidence="1">The sequence shown here is derived from an EMBL/GenBank/DDBJ whole genome shotgun (WGS) entry which is preliminary data.</text>
</comment>